<evidence type="ECO:0000259" key="1">
    <source>
        <dbReference type="PROSITE" id="PS50011"/>
    </source>
</evidence>
<organism evidence="2 3">
    <name type="scientific">Zymoseptoria brevis</name>
    <dbReference type="NCBI Taxonomy" id="1047168"/>
    <lineage>
        <taxon>Eukaryota</taxon>
        <taxon>Fungi</taxon>
        <taxon>Dikarya</taxon>
        <taxon>Ascomycota</taxon>
        <taxon>Pezizomycotina</taxon>
        <taxon>Dothideomycetes</taxon>
        <taxon>Dothideomycetidae</taxon>
        <taxon>Mycosphaerellales</taxon>
        <taxon>Mycosphaerellaceae</taxon>
        <taxon>Zymoseptoria</taxon>
    </lineage>
</organism>
<dbReference type="AlphaFoldDB" id="A0A0F4GAG0"/>
<sequence length="283" mass="31479">MDYETADGSQFSLREEWSDYADPPRFLGTLITAFVDGNAYVGKSTHGLDDLDEQDVFDVLEPVPPENVFPIFSDDLTQAPPFDPDDHYLKAPQFTYEDRQPGRTFVADRMRIEAMTLELLSAKPHPSLAKYHGCVVKNGRVTHLCLARYHCNLVQHMQVGLSEEDCDRIVEQLRSGLEHLHGLGLAHNDINPGEDVVLADDVDLADFASENVCIDASGQAVIIDFDSAAPFGEALVKGRSTRQVSDPENDFEGLQLIHDSLFNSVRDQAEEDFDDRSPVNASI</sequence>
<dbReference type="Proteomes" id="UP000033647">
    <property type="component" value="Unassembled WGS sequence"/>
</dbReference>
<dbReference type="Gene3D" id="1.10.510.10">
    <property type="entry name" value="Transferase(Phosphotransferase) domain 1"/>
    <property type="match status" value="1"/>
</dbReference>
<name>A0A0F4GAG0_9PEZI</name>
<evidence type="ECO:0000313" key="3">
    <source>
        <dbReference type="Proteomes" id="UP000033647"/>
    </source>
</evidence>
<dbReference type="GO" id="GO:0004672">
    <property type="term" value="F:protein kinase activity"/>
    <property type="evidence" value="ECO:0007669"/>
    <property type="project" value="InterPro"/>
</dbReference>
<dbReference type="InterPro" id="IPR011009">
    <property type="entry name" value="Kinase-like_dom_sf"/>
</dbReference>
<gene>
    <name evidence="2" type="ORF">TI39_contig4229g00014</name>
</gene>
<protein>
    <recommendedName>
        <fullName evidence="1">Protein kinase domain-containing protein</fullName>
    </recommendedName>
</protein>
<comment type="caution">
    <text evidence="2">The sequence shown here is derived from an EMBL/GenBank/DDBJ whole genome shotgun (WGS) entry which is preliminary data.</text>
</comment>
<dbReference type="SUPFAM" id="SSF56112">
    <property type="entry name" value="Protein kinase-like (PK-like)"/>
    <property type="match status" value="1"/>
</dbReference>
<dbReference type="EMBL" id="LAFY01004188">
    <property type="protein sequence ID" value="KJX93977.1"/>
    <property type="molecule type" value="Genomic_DNA"/>
</dbReference>
<reference evidence="2 3" key="1">
    <citation type="submission" date="2015-03" db="EMBL/GenBank/DDBJ databases">
        <title>RNA-seq based gene annotation and comparative genomics of four Zymoseptoria species reveal species-specific pathogenicity related genes and transposable element activity.</title>
        <authorList>
            <person name="Grandaubert J."/>
            <person name="Bhattacharyya A."/>
            <person name="Stukenbrock E.H."/>
        </authorList>
    </citation>
    <scope>NUCLEOTIDE SEQUENCE [LARGE SCALE GENOMIC DNA]</scope>
    <source>
        <strain evidence="2 3">Zb18110</strain>
    </source>
</reference>
<keyword evidence="3" id="KW-1185">Reference proteome</keyword>
<dbReference type="PROSITE" id="PS50011">
    <property type="entry name" value="PROTEIN_KINASE_DOM"/>
    <property type="match status" value="1"/>
</dbReference>
<dbReference type="STRING" id="1047168.A0A0F4GAG0"/>
<dbReference type="OrthoDB" id="4062651at2759"/>
<evidence type="ECO:0000313" key="2">
    <source>
        <dbReference type="EMBL" id="KJX93977.1"/>
    </source>
</evidence>
<dbReference type="GO" id="GO:0005524">
    <property type="term" value="F:ATP binding"/>
    <property type="evidence" value="ECO:0007669"/>
    <property type="project" value="InterPro"/>
</dbReference>
<feature type="domain" description="Protein kinase" evidence="1">
    <location>
        <begin position="57"/>
        <end position="283"/>
    </location>
</feature>
<accession>A0A0F4GAG0</accession>
<proteinExistence type="predicted"/>
<dbReference type="InterPro" id="IPR000719">
    <property type="entry name" value="Prot_kinase_dom"/>
</dbReference>